<evidence type="ECO:0000256" key="7">
    <source>
        <dbReference type="ARBA" id="ARBA00023136"/>
    </source>
</evidence>
<dbReference type="SUPFAM" id="SSF161098">
    <property type="entry name" value="MetI-like"/>
    <property type="match status" value="1"/>
</dbReference>
<gene>
    <name evidence="10" type="ORF">BHK69_28455</name>
</gene>
<evidence type="ECO:0000256" key="4">
    <source>
        <dbReference type="ARBA" id="ARBA00022475"/>
    </source>
</evidence>
<name>A0A1D7U8Z9_9HYPH</name>
<dbReference type="KEGG" id="bvv:BHK69_28455"/>
<feature type="transmembrane region" description="Helical" evidence="8">
    <location>
        <begin position="24"/>
        <end position="49"/>
    </location>
</feature>
<dbReference type="GO" id="GO:0005886">
    <property type="term" value="C:plasma membrane"/>
    <property type="evidence" value="ECO:0007669"/>
    <property type="project" value="UniProtKB-SubCell"/>
</dbReference>
<keyword evidence="5 8" id="KW-0812">Transmembrane</keyword>
<evidence type="ECO:0000256" key="1">
    <source>
        <dbReference type="ARBA" id="ARBA00004651"/>
    </source>
</evidence>
<feature type="domain" description="ABC transmembrane type-1" evidence="9">
    <location>
        <begin position="75"/>
        <end position="283"/>
    </location>
</feature>
<keyword evidence="11" id="KW-1185">Reference proteome</keyword>
<comment type="similarity">
    <text evidence="2">Belongs to the binding-protein-dependent transport system permease family. CysTW subfamily.</text>
</comment>
<accession>A0A1D7U8Z9</accession>
<feature type="transmembrane region" description="Helical" evidence="8">
    <location>
        <begin position="108"/>
        <end position="133"/>
    </location>
</feature>
<dbReference type="EMBL" id="CP017147">
    <property type="protein sequence ID" value="AOO83852.1"/>
    <property type="molecule type" value="Genomic_DNA"/>
</dbReference>
<proteinExistence type="inferred from homology"/>
<dbReference type="RefSeq" id="WP_069693046.1">
    <property type="nucleotide sequence ID" value="NZ_CP017147.1"/>
</dbReference>
<feature type="transmembrane region" description="Helical" evidence="8">
    <location>
        <begin position="217"/>
        <end position="240"/>
    </location>
</feature>
<evidence type="ECO:0000313" key="10">
    <source>
        <dbReference type="EMBL" id="AOO83852.1"/>
    </source>
</evidence>
<evidence type="ECO:0000256" key="3">
    <source>
        <dbReference type="ARBA" id="ARBA00022448"/>
    </source>
</evidence>
<keyword evidence="3 8" id="KW-0813">Transport</keyword>
<comment type="subcellular location">
    <subcellularLocation>
        <location evidence="1 8">Cell membrane</location>
        <topology evidence="1 8">Multi-pass membrane protein</topology>
    </subcellularLocation>
</comment>
<dbReference type="STRING" id="1526658.BHK69_28455"/>
<dbReference type="PROSITE" id="PS50928">
    <property type="entry name" value="ABC_TM1"/>
    <property type="match status" value="1"/>
</dbReference>
<feature type="transmembrane region" description="Helical" evidence="8">
    <location>
        <begin position="154"/>
        <end position="180"/>
    </location>
</feature>
<evidence type="ECO:0000256" key="5">
    <source>
        <dbReference type="ARBA" id="ARBA00022692"/>
    </source>
</evidence>
<evidence type="ECO:0000259" key="9">
    <source>
        <dbReference type="PROSITE" id="PS50928"/>
    </source>
</evidence>
<dbReference type="PANTHER" id="PTHR42929">
    <property type="entry name" value="INNER MEMBRANE ABC TRANSPORTER PERMEASE PROTEIN YDCU-RELATED-RELATED"/>
    <property type="match status" value="1"/>
</dbReference>
<organism evidence="10 11">
    <name type="scientific">Bosea vaviloviae</name>
    <dbReference type="NCBI Taxonomy" id="1526658"/>
    <lineage>
        <taxon>Bacteria</taxon>
        <taxon>Pseudomonadati</taxon>
        <taxon>Pseudomonadota</taxon>
        <taxon>Alphaproteobacteria</taxon>
        <taxon>Hyphomicrobiales</taxon>
        <taxon>Boseaceae</taxon>
        <taxon>Bosea</taxon>
    </lineage>
</organism>
<evidence type="ECO:0000256" key="8">
    <source>
        <dbReference type="RuleBase" id="RU363032"/>
    </source>
</evidence>
<protein>
    <recommendedName>
        <fullName evidence="9">ABC transmembrane type-1 domain-containing protein</fullName>
    </recommendedName>
</protein>
<sequence length="296" mass="31150">MTLVAASAVPSVKAARAWRARPGLMIAGALAFCAIVYLLPMLSLFGWAFQGPTGSGASLAQLSRLIGDDTYHYAFFTTFEIAAITTLICALIGYPYAYLMATTGPRLAMLLTAAVMIPFWTSVLARSLAWMILLGRKGVVNEWLTGLGLLERPAALLFNSIGVQIGMVHVLLPFMVLPIWSILSRLDPGLPRAARSLGASPAAAFIHVTLPLSLPGLAAGATLVFMFAIGFYITPALLGGPNDLTIASLIEMVVRDLLDWPFGAMLSLALLGLVALVFACGAAFAGAGRIAGIEGR</sequence>
<keyword evidence="7 8" id="KW-0472">Membrane</keyword>
<feature type="transmembrane region" description="Helical" evidence="8">
    <location>
        <begin position="260"/>
        <end position="287"/>
    </location>
</feature>
<dbReference type="InterPro" id="IPR035906">
    <property type="entry name" value="MetI-like_sf"/>
</dbReference>
<dbReference type="InterPro" id="IPR000515">
    <property type="entry name" value="MetI-like"/>
</dbReference>
<keyword evidence="4" id="KW-1003">Cell membrane</keyword>
<dbReference type="Gene3D" id="1.10.3720.10">
    <property type="entry name" value="MetI-like"/>
    <property type="match status" value="1"/>
</dbReference>
<evidence type="ECO:0000256" key="6">
    <source>
        <dbReference type="ARBA" id="ARBA00022989"/>
    </source>
</evidence>
<dbReference type="CDD" id="cd06261">
    <property type="entry name" value="TM_PBP2"/>
    <property type="match status" value="1"/>
</dbReference>
<dbReference type="OrthoDB" id="9807047at2"/>
<dbReference type="Pfam" id="PF00528">
    <property type="entry name" value="BPD_transp_1"/>
    <property type="match status" value="1"/>
</dbReference>
<evidence type="ECO:0000256" key="2">
    <source>
        <dbReference type="ARBA" id="ARBA00007069"/>
    </source>
</evidence>
<dbReference type="Proteomes" id="UP000094969">
    <property type="component" value="Chromosome"/>
</dbReference>
<feature type="transmembrane region" description="Helical" evidence="8">
    <location>
        <begin position="70"/>
        <end position="96"/>
    </location>
</feature>
<reference evidence="10 11" key="1">
    <citation type="journal article" date="2015" name="Antonie Van Leeuwenhoek">
        <title>Bosea vaviloviae sp. nov., a new species of slow-growing rhizobia isolated from nodules of the relict species Vavilovia formosa (Stev.) Fed.</title>
        <authorList>
            <person name="Safronova V.I."/>
            <person name="Kuznetsova I.G."/>
            <person name="Sazanova A.L."/>
            <person name="Kimeklis A.K."/>
            <person name="Belimov A.A."/>
            <person name="Andronov E.E."/>
            <person name="Pinaev A.G."/>
            <person name="Chizhevskaya E.P."/>
            <person name="Pukhaev A.R."/>
            <person name="Popov K.P."/>
            <person name="Willems A."/>
            <person name="Tikhonovich I.A."/>
        </authorList>
    </citation>
    <scope>NUCLEOTIDE SEQUENCE [LARGE SCALE GENOMIC DNA]</scope>
    <source>
        <strain evidence="10 11">Vaf18</strain>
    </source>
</reference>
<evidence type="ECO:0000313" key="11">
    <source>
        <dbReference type="Proteomes" id="UP000094969"/>
    </source>
</evidence>
<dbReference type="GO" id="GO:0055085">
    <property type="term" value="P:transmembrane transport"/>
    <property type="evidence" value="ECO:0007669"/>
    <property type="project" value="InterPro"/>
</dbReference>
<dbReference type="AlphaFoldDB" id="A0A1D7U8Z9"/>
<keyword evidence="6 8" id="KW-1133">Transmembrane helix</keyword>
<dbReference type="PANTHER" id="PTHR42929:SF5">
    <property type="entry name" value="ABC TRANSPORTER PERMEASE PROTEIN"/>
    <property type="match status" value="1"/>
</dbReference>